<dbReference type="EMBL" id="MNCJ02000316">
    <property type="protein sequence ID" value="KAF5822817.1"/>
    <property type="molecule type" value="Genomic_DNA"/>
</dbReference>
<evidence type="ECO:0000256" key="1">
    <source>
        <dbReference type="ARBA" id="ARBA00022723"/>
    </source>
</evidence>
<evidence type="ECO:0000256" key="4">
    <source>
        <dbReference type="SAM" id="MobiDB-lite"/>
    </source>
</evidence>
<dbReference type="PANTHER" id="PTHR46158:SF15">
    <property type="entry name" value="E3 UBIQUITIN-PROTEIN LIGASE MARCH"/>
    <property type="match status" value="1"/>
</dbReference>
<feature type="compositionally biased region" description="Pro residues" evidence="4">
    <location>
        <begin position="500"/>
        <end position="524"/>
    </location>
</feature>
<feature type="compositionally biased region" description="Pro residues" evidence="4">
    <location>
        <begin position="544"/>
        <end position="557"/>
    </location>
</feature>
<dbReference type="PROSITE" id="PS51292">
    <property type="entry name" value="ZF_RING_CH"/>
    <property type="match status" value="1"/>
</dbReference>
<dbReference type="CDD" id="cd16495">
    <property type="entry name" value="RING_CH-C4HC3_MARCH"/>
    <property type="match status" value="1"/>
</dbReference>
<dbReference type="Gramene" id="mRNA:HanXRQr2_Chr01g0031341">
    <property type="protein sequence ID" value="mRNA:HanXRQr2_Chr01g0031341"/>
    <property type="gene ID" value="HanXRQr2_Chr01g0031341"/>
</dbReference>
<reference evidence="8" key="2">
    <citation type="submission" date="2017-02" db="EMBL/GenBank/DDBJ databases">
        <title>Sunflower complete genome.</title>
        <authorList>
            <person name="Langlade N."/>
            <person name="Munos S."/>
        </authorList>
    </citation>
    <scope>NUCLEOTIDE SEQUENCE [LARGE SCALE GENOMIC DNA]</scope>
    <source>
        <tissue evidence="8">Leaves</tissue>
    </source>
</reference>
<reference evidence="7 9" key="1">
    <citation type="journal article" date="2017" name="Nature">
        <title>The sunflower genome provides insights into oil metabolism, flowering and Asterid evolution.</title>
        <authorList>
            <person name="Badouin H."/>
            <person name="Gouzy J."/>
            <person name="Grassa C.J."/>
            <person name="Murat F."/>
            <person name="Staton S.E."/>
            <person name="Cottret L."/>
            <person name="Lelandais-Briere C."/>
            <person name="Owens G.L."/>
            <person name="Carrere S."/>
            <person name="Mayjonade B."/>
            <person name="Legrand L."/>
            <person name="Gill N."/>
            <person name="Kane N.C."/>
            <person name="Bowers J.E."/>
            <person name="Hubner S."/>
            <person name="Bellec A."/>
            <person name="Berard A."/>
            <person name="Berges H."/>
            <person name="Blanchet N."/>
            <person name="Boniface M.C."/>
            <person name="Brunel D."/>
            <person name="Catrice O."/>
            <person name="Chaidir N."/>
            <person name="Claudel C."/>
            <person name="Donnadieu C."/>
            <person name="Faraut T."/>
            <person name="Fievet G."/>
            <person name="Helmstetter N."/>
            <person name="King M."/>
            <person name="Knapp S.J."/>
            <person name="Lai Z."/>
            <person name="Le Paslier M.C."/>
            <person name="Lippi Y."/>
            <person name="Lorenzon L."/>
            <person name="Mandel J.R."/>
            <person name="Marage G."/>
            <person name="Marchand G."/>
            <person name="Marquand E."/>
            <person name="Bret-Mestries E."/>
            <person name="Morien E."/>
            <person name="Nambeesan S."/>
            <person name="Nguyen T."/>
            <person name="Pegot-Espagnet P."/>
            <person name="Pouilly N."/>
            <person name="Raftis F."/>
            <person name="Sallet E."/>
            <person name="Schiex T."/>
            <person name="Thomas J."/>
            <person name="Vandecasteele C."/>
            <person name="Vares D."/>
            <person name="Vear F."/>
            <person name="Vautrin S."/>
            <person name="Crespi M."/>
            <person name="Mangin B."/>
            <person name="Burke J.M."/>
            <person name="Salse J."/>
            <person name="Munos S."/>
            <person name="Vincourt P."/>
            <person name="Rieseberg L.H."/>
            <person name="Langlade N.B."/>
        </authorList>
    </citation>
    <scope>NUCLEOTIDE SEQUENCE [LARGE SCALE GENOMIC DNA]</scope>
    <source>
        <strain evidence="9">cv. SF193</strain>
        <tissue evidence="7">Leaves</tissue>
    </source>
</reference>
<dbReference type="GO" id="GO:0008270">
    <property type="term" value="F:zinc ion binding"/>
    <property type="evidence" value="ECO:0007669"/>
    <property type="project" value="UniProtKB-KW"/>
</dbReference>
<proteinExistence type="predicted"/>
<evidence type="ECO:0000313" key="8">
    <source>
        <dbReference type="EMBL" id="OTG37257.1"/>
    </source>
</evidence>
<dbReference type="InterPro" id="IPR013083">
    <property type="entry name" value="Znf_RING/FYVE/PHD"/>
</dbReference>
<sequence length="570" mass="63368">MISSSYKYIPDSLSKNTHTLNLSLSLPLSLIKFYRWPEKIKIHLKLLHEVMNSQENNVTKSAGEEVHNSSSSQTEEVTVPFQMGENYLKEHVVLEMPSRTTQSSSSHECVQIQMPPPPPPPPRFHKKVNFVEAASPETCSSRNKSLKKNLLPVVSGSLPEEKSSIARSWSLTKMFTKITTPSLPFTPTRHLDTEPGLRRAGGSLNLQTKVHDHIYRSQSVPILDEDTRYKRMDAFFRVIPTTPRVKEFDAMKPTPASTDDDAEGDDIAEEEAVCRICLIELCEGGETLKMECSCKGELALAHKECAIKWFSLKGNKTCDVCHQDVENLPVTLLRIQSTVRNRDNGTTAPNNDYVEVNAYSAIYRVWQEAPILVIVSTLAYFCFLEQLLLVGKMGRSSIAISLPFSCVLGLLTSMISSTIVKPRFVWLYASIQFAFVVIFGHIFLSVGNLKPMLSIILATSTGCGAAICGRYIVVEALRLVRWWRSRSNQQRDSSIVEIAPPSPSVLDTPPPVPLSPPPPPPPPSYIANVSHSDPPQHEATSPPQFVPPPPPPPPPPTLSQVYQVEVNWKA</sequence>
<evidence type="ECO:0000256" key="3">
    <source>
        <dbReference type="ARBA" id="ARBA00022833"/>
    </source>
</evidence>
<dbReference type="AlphaFoldDB" id="A0A251VNU3"/>
<keyword evidence="5" id="KW-1133">Transmembrane helix</keyword>
<dbReference type="InParanoid" id="A0A251VNU3"/>
<dbReference type="PANTHER" id="PTHR46158">
    <property type="entry name" value="OS02G0165000 PROTEIN"/>
    <property type="match status" value="1"/>
</dbReference>
<keyword evidence="3" id="KW-0862">Zinc</keyword>
<feature type="transmembrane region" description="Helical" evidence="5">
    <location>
        <begin position="425"/>
        <end position="446"/>
    </location>
</feature>
<accession>A0A251VNU3</accession>
<keyword evidence="2" id="KW-0863">Zinc-finger</keyword>
<keyword evidence="1" id="KW-0479">Metal-binding</keyword>
<feature type="compositionally biased region" description="Polar residues" evidence="4">
    <location>
        <begin position="527"/>
        <end position="541"/>
    </location>
</feature>
<dbReference type="Gene3D" id="3.30.40.10">
    <property type="entry name" value="Zinc/RING finger domain, C3HC4 (zinc finger)"/>
    <property type="match status" value="1"/>
</dbReference>
<keyword evidence="5" id="KW-0472">Membrane</keyword>
<dbReference type="InterPro" id="IPR011016">
    <property type="entry name" value="Znf_RING-CH"/>
</dbReference>
<gene>
    <name evidence="8" type="ORF">HannXRQ_Chr01g0016851</name>
    <name evidence="7" type="ORF">HanXRQr2_Chr01g0031341</name>
</gene>
<dbReference type="Proteomes" id="UP000215914">
    <property type="component" value="Chromosome 1"/>
</dbReference>
<dbReference type="SMART" id="SM00744">
    <property type="entry name" value="RINGv"/>
    <property type="match status" value="1"/>
</dbReference>
<evidence type="ECO:0000256" key="2">
    <source>
        <dbReference type="ARBA" id="ARBA00022771"/>
    </source>
</evidence>
<feature type="transmembrane region" description="Helical" evidence="5">
    <location>
        <begin position="452"/>
        <end position="473"/>
    </location>
</feature>
<organism evidence="8 9">
    <name type="scientific">Helianthus annuus</name>
    <name type="common">Common sunflower</name>
    <dbReference type="NCBI Taxonomy" id="4232"/>
    <lineage>
        <taxon>Eukaryota</taxon>
        <taxon>Viridiplantae</taxon>
        <taxon>Streptophyta</taxon>
        <taxon>Embryophyta</taxon>
        <taxon>Tracheophyta</taxon>
        <taxon>Spermatophyta</taxon>
        <taxon>Magnoliopsida</taxon>
        <taxon>eudicotyledons</taxon>
        <taxon>Gunneridae</taxon>
        <taxon>Pentapetalae</taxon>
        <taxon>asterids</taxon>
        <taxon>campanulids</taxon>
        <taxon>Asterales</taxon>
        <taxon>Asteraceae</taxon>
        <taxon>Asteroideae</taxon>
        <taxon>Heliantheae alliance</taxon>
        <taxon>Heliantheae</taxon>
        <taxon>Helianthus</taxon>
    </lineage>
</organism>
<feature type="transmembrane region" description="Helical" evidence="5">
    <location>
        <begin position="396"/>
        <end position="413"/>
    </location>
</feature>
<keyword evidence="5" id="KW-0812">Transmembrane</keyword>
<dbReference type="OrthoDB" id="435038at2759"/>
<reference evidence="7" key="3">
    <citation type="submission" date="2020-06" db="EMBL/GenBank/DDBJ databases">
        <title>Helianthus annuus Genome sequencing and assembly Release 2.</title>
        <authorList>
            <person name="Gouzy J."/>
            <person name="Langlade N."/>
            <person name="Munos S."/>
        </authorList>
    </citation>
    <scope>NUCLEOTIDE SEQUENCE</scope>
    <source>
        <tissue evidence="7">Leaves</tissue>
    </source>
</reference>
<dbReference type="EMBL" id="CM007890">
    <property type="protein sequence ID" value="OTG37257.1"/>
    <property type="molecule type" value="Genomic_DNA"/>
</dbReference>
<evidence type="ECO:0000313" key="9">
    <source>
        <dbReference type="Proteomes" id="UP000215914"/>
    </source>
</evidence>
<evidence type="ECO:0000256" key="5">
    <source>
        <dbReference type="SAM" id="Phobius"/>
    </source>
</evidence>
<feature type="region of interest" description="Disordered" evidence="4">
    <location>
        <begin position="493"/>
        <end position="559"/>
    </location>
</feature>
<protein>
    <submittedName>
        <fullName evidence="7">E3 ubiquitin-protein ligase MARCH</fullName>
    </submittedName>
    <submittedName>
        <fullName evidence="8">Putative zinc finger, RING-CH-type, Zinc finger, RING/FYVE/PHD-type</fullName>
    </submittedName>
</protein>
<name>A0A251VNU3_HELAN</name>
<dbReference type="SUPFAM" id="SSF57850">
    <property type="entry name" value="RING/U-box"/>
    <property type="match status" value="1"/>
</dbReference>
<feature type="transmembrane region" description="Helical" evidence="5">
    <location>
        <begin position="369"/>
        <end position="390"/>
    </location>
</feature>
<evidence type="ECO:0000259" key="6">
    <source>
        <dbReference type="PROSITE" id="PS51292"/>
    </source>
</evidence>
<feature type="domain" description="RING-CH-type" evidence="6">
    <location>
        <begin position="266"/>
        <end position="328"/>
    </location>
</feature>
<evidence type="ECO:0000313" key="7">
    <source>
        <dbReference type="EMBL" id="KAF5822817.1"/>
    </source>
</evidence>
<keyword evidence="9" id="KW-1185">Reference proteome</keyword>
<dbReference type="Pfam" id="PF12906">
    <property type="entry name" value="RINGv"/>
    <property type="match status" value="1"/>
</dbReference>